<sequence length="183" mass="20563">MGHFAQSGWAIYALSGGGDERNLHNRNHHIWAANFSGPFYFVLGGEVTVNKQSYFLVDMQRRNNCTEFIRNLPVSPESPLVVTIQERTRSLDQNAKLWACLNDISEQVNWHGRKLTSEEWKHVFTAALKKQDVVPGIDGGFVVLGQSTSKMRVSEMRDLIELISAFGAEHGVRFGDDAALAMR</sequence>
<proteinExistence type="predicted"/>
<dbReference type="KEGG" id="erwi:GN242_07455"/>
<organism evidence="1 2">
    <name type="scientific">Erwinia sorbitola</name>
    <dbReference type="NCBI Taxonomy" id="2681984"/>
    <lineage>
        <taxon>Bacteria</taxon>
        <taxon>Pseudomonadati</taxon>
        <taxon>Pseudomonadota</taxon>
        <taxon>Gammaproteobacteria</taxon>
        <taxon>Enterobacterales</taxon>
        <taxon>Erwiniaceae</taxon>
        <taxon>Erwinia</taxon>
    </lineage>
</organism>
<dbReference type="Gene3D" id="1.10.3790.10">
    <property type="entry name" value="NinB"/>
    <property type="match status" value="1"/>
</dbReference>
<evidence type="ECO:0000313" key="2">
    <source>
        <dbReference type="Proteomes" id="UP000424752"/>
    </source>
</evidence>
<accession>A0A6I6EIC9</accession>
<protein>
    <submittedName>
        <fullName evidence="1">Recombination protein NinB</fullName>
    </submittedName>
</protein>
<reference evidence="1 2" key="1">
    <citation type="submission" date="2019-12" db="EMBL/GenBank/DDBJ databases">
        <title>Erwinia sp. nov., isolated from droppings of birds in the Qinghai-Tiebt plateau of China.</title>
        <authorList>
            <person name="Ge Y."/>
        </authorList>
    </citation>
    <scope>NUCLEOTIDE SEQUENCE [LARGE SCALE GENOMIC DNA]</scope>
    <source>
        <strain evidence="1 2">J780</strain>
    </source>
</reference>
<name>A0A6I6EIC9_9GAMM</name>
<dbReference type="Proteomes" id="UP000424752">
    <property type="component" value="Chromosome"/>
</dbReference>
<dbReference type="SUPFAM" id="SSF103370">
    <property type="entry name" value="NinB"/>
    <property type="match status" value="1"/>
</dbReference>
<dbReference type="AlphaFoldDB" id="A0A6I6EIC9"/>
<gene>
    <name evidence="1" type="ORF">GN242_07455</name>
</gene>
<dbReference type="Pfam" id="PF05772">
    <property type="entry name" value="NinB"/>
    <property type="match status" value="1"/>
</dbReference>
<evidence type="ECO:0000313" key="1">
    <source>
        <dbReference type="EMBL" id="QGU89657.1"/>
    </source>
</evidence>
<dbReference type="InterPro" id="IPR036619">
    <property type="entry name" value="NinB_sf"/>
</dbReference>
<dbReference type="EMBL" id="CP046509">
    <property type="protein sequence ID" value="QGU89657.1"/>
    <property type="molecule type" value="Genomic_DNA"/>
</dbReference>
<dbReference type="InterPro" id="IPR008711">
    <property type="entry name" value="Recombinase_NinB"/>
</dbReference>